<dbReference type="PANTHER" id="PTHR42928">
    <property type="entry name" value="TRICARBOXYLATE-BINDING PROTEIN"/>
    <property type="match status" value="1"/>
</dbReference>
<evidence type="ECO:0000313" key="3">
    <source>
        <dbReference type="EMBL" id="NMJ42716.1"/>
    </source>
</evidence>
<gene>
    <name evidence="3" type="ORF">GWK16_15820</name>
</gene>
<sequence>MSIRRRALLGSLALPAIAKAQGGWTPDRPARLVVPFAPGGSQDVLGRLFAQAVQAVTGQQMVVENRAGAGGILGGEAVARGPADGLSILLATAGQTTIPKAIGRRMPYDPQADLAPLMQVTDSPVALLAAPNLPVADATALIAHARAAREPLSYASTGIGTNTHLIMEDLKARERLNVEHVPYRGAAAAFNDLLAGRIALMFVSVPSVLGFSGGALKVVATTGAQRFPSLPDIPTLTEAAVPGFTASIWTGLALRAGTPPAAMAYWTDAFTRAMAEASLRERLEGLGATPAPGTAAAFAALMQDDLARWQRVVAPLNISLD</sequence>
<accession>A0A848EFE6</accession>
<dbReference type="InterPro" id="IPR005064">
    <property type="entry name" value="BUG"/>
</dbReference>
<dbReference type="Proteomes" id="UP000548582">
    <property type="component" value="Unassembled WGS sequence"/>
</dbReference>
<reference evidence="3 4" key="1">
    <citation type="submission" date="2020-03" db="EMBL/GenBank/DDBJ databases">
        <authorList>
            <person name="Sun Q."/>
        </authorList>
    </citation>
    <scope>NUCLEOTIDE SEQUENCE [LARGE SCALE GENOMIC DNA]</scope>
    <source>
        <strain evidence="3 4">JC162</strain>
    </source>
</reference>
<dbReference type="RefSeq" id="WP_170054945.1">
    <property type="nucleotide sequence ID" value="NZ_JABBKX010000005.1"/>
</dbReference>
<feature type="chain" id="PRO_5032987075" evidence="2">
    <location>
        <begin position="21"/>
        <end position="321"/>
    </location>
</feature>
<evidence type="ECO:0000256" key="2">
    <source>
        <dbReference type="SAM" id="SignalP"/>
    </source>
</evidence>
<evidence type="ECO:0000256" key="1">
    <source>
        <dbReference type="ARBA" id="ARBA00006987"/>
    </source>
</evidence>
<proteinExistence type="inferred from homology"/>
<dbReference type="Gene3D" id="3.40.190.10">
    <property type="entry name" value="Periplasmic binding protein-like II"/>
    <property type="match status" value="1"/>
</dbReference>
<dbReference type="PANTHER" id="PTHR42928:SF5">
    <property type="entry name" value="BLR1237 PROTEIN"/>
    <property type="match status" value="1"/>
</dbReference>
<keyword evidence="4" id="KW-1185">Reference proteome</keyword>
<dbReference type="EMBL" id="JABBKX010000005">
    <property type="protein sequence ID" value="NMJ42716.1"/>
    <property type="molecule type" value="Genomic_DNA"/>
</dbReference>
<dbReference type="Gene3D" id="3.40.190.150">
    <property type="entry name" value="Bordetella uptake gene, domain 1"/>
    <property type="match status" value="1"/>
</dbReference>
<comment type="caution">
    <text evidence="3">The sequence shown here is derived from an EMBL/GenBank/DDBJ whole genome shotgun (WGS) entry which is preliminary data.</text>
</comment>
<dbReference type="CDD" id="cd07012">
    <property type="entry name" value="PBP2_Bug_TTT"/>
    <property type="match status" value="1"/>
</dbReference>
<protein>
    <submittedName>
        <fullName evidence="3">Tripartite tricarboxylate transporter substrate binding protein</fullName>
    </submittedName>
</protein>
<evidence type="ECO:0000313" key="4">
    <source>
        <dbReference type="Proteomes" id="UP000548582"/>
    </source>
</evidence>
<comment type="similarity">
    <text evidence="1">Belongs to the UPF0065 (bug) family.</text>
</comment>
<feature type="signal peptide" evidence="2">
    <location>
        <begin position="1"/>
        <end position="20"/>
    </location>
</feature>
<dbReference type="InterPro" id="IPR042100">
    <property type="entry name" value="Bug_dom1"/>
</dbReference>
<dbReference type="PIRSF" id="PIRSF017082">
    <property type="entry name" value="YflP"/>
    <property type="match status" value="1"/>
</dbReference>
<dbReference type="AlphaFoldDB" id="A0A848EFE6"/>
<organism evidence="3 4">
    <name type="scientific">Neoroseomonas marina</name>
    <dbReference type="NCBI Taxonomy" id="1232220"/>
    <lineage>
        <taxon>Bacteria</taxon>
        <taxon>Pseudomonadati</taxon>
        <taxon>Pseudomonadota</taxon>
        <taxon>Alphaproteobacteria</taxon>
        <taxon>Acetobacterales</taxon>
        <taxon>Acetobacteraceae</taxon>
        <taxon>Neoroseomonas</taxon>
    </lineage>
</organism>
<keyword evidence="2" id="KW-0732">Signal</keyword>
<dbReference type="SUPFAM" id="SSF53850">
    <property type="entry name" value="Periplasmic binding protein-like II"/>
    <property type="match status" value="1"/>
</dbReference>
<name>A0A848EFE6_9PROT</name>
<dbReference type="Pfam" id="PF03401">
    <property type="entry name" value="TctC"/>
    <property type="match status" value="1"/>
</dbReference>